<reference evidence="5" key="1">
    <citation type="journal article" date="2019" name="Int. J. Syst. Evol. Microbiol.">
        <title>The Global Catalogue of Microorganisms (GCM) 10K type strain sequencing project: providing services to taxonomists for standard genome sequencing and annotation.</title>
        <authorList>
            <consortium name="The Broad Institute Genomics Platform"/>
            <consortium name="The Broad Institute Genome Sequencing Center for Infectious Disease"/>
            <person name="Wu L."/>
            <person name="Ma J."/>
        </authorList>
    </citation>
    <scope>NUCLEOTIDE SEQUENCE [LARGE SCALE GENOMIC DNA]</scope>
    <source>
        <strain evidence="5">JCM 17759</strain>
    </source>
</reference>
<dbReference type="InterPro" id="IPR051158">
    <property type="entry name" value="Metallophosphoesterase_sf"/>
</dbReference>
<feature type="domain" description="Calcineurin-like phosphoesterase" evidence="3">
    <location>
        <begin position="1"/>
        <end position="234"/>
    </location>
</feature>
<dbReference type="RefSeq" id="WP_345318526.1">
    <property type="nucleotide sequence ID" value="NZ_BAABGA010000006.1"/>
</dbReference>
<name>A0ABP8M6Y2_9BACT</name>
<sequence length="288" mass="31832">MRIAWITDPHLNHVSSHDWDQWSDRIASTQPDALLISGDISEGDDVVLQLRRLADTVAVPLYFVLGNHDFYQSSIARTRQAVIAASRELDALNYLTDLGPIPLADGVFLCGEDGWGDATIGNYEASFIRLNDFEQIDDFRETSPDRWKAKLQQLGAESAARLQVKLAAVPRDATDVLVATHIPPFRESCWYEGKTTDDNWAPFFVCGEIGQTLMEFCQQRSDCNTTVICGHTHHDGVATLRENLTVYTGAAVYGSPGVEAVIEITPRSQKQANGASDRPVVELVKNLA</sequence>
<dbReference type="InterPro" id="IPR029052">
    <property type="entry name" value="Metallo-depent_PP-like"/>
</dbReference>
<dbReference type="Gene3D" id="3.60.21.10">
    <property type="match status" value="1"/>
</dbReference>
<keyword evidence="2" id="KW-0378">Hydrolase</keyword>
<evidence type="ECO:0000313" key="5">
    <source>
        <dbReference type="Proteomes" id="UP001500840"/>
    </source>
</evidence>
<proteinExistence type="predicted"/>
<accession>A0ABP8M6Y2</accession>
<dbReference type="PANTHER" id="PTHR31302">
    <property type="entry name" value="TRANSMEMBRANE PROTEIN WITH METALLOPHOSPHOESTERASE DOMAIN-RELATED"/>
    <property type="match status" value="1"/>
</dbReference>
<dbReference type="EMBL" id="BAABGA010000006">
    <property type="protein sequence ID" value="GAA4443992.1"/>
    <property type="molecule type" value="Genomic_DNA"/>
</dbReference>
<evidence type="ECO:0000256" key="2">
    <source>
        <dbReference type="ARBA" id="ARBA00022801"/>
    </source>
</evidence>
<protein>
    <submittedName>
        <fullName evidence="4">Metallophosphoesterase</fullName>
    </submittedName>
</protein>
<keyword evidence="1" id="KW-0479">Metal-binding</keyword>
<evidence type="ECO:0000259" key="3">
    <source>
        <dbReference type="Pfam" id="PF00149"/>
    </source>
</evidence>
<dbReference type="InterPro" id="IPR004843">
    <property type="entry name" value="Calcineurin-like_PHP"/>
</dbReference>
<dbReference type="PANTHER" id="PTHR31302:SF31">
    <property type="entry name" value="PHOSPHODIESTERASE YAEI"/>
    <property type="match status" value="1"/>
</dbReference>
<organism evidence="4 5">
    <name type="scientific">Novipirellula rosea</name>
    <dbReference type="NCBI Taxonomy" id="1031540"/>
    <lineage>
        <taxon>Bacteria</taxon>
        <taxon>Pseudomonadati</taxon>
        <taxon>Planctomycetota</taxon>
        <taxon>Planctomycetia</taxon>
        <taxon>Pirellulales</taxon>
        <taxon>Pirellulaceae</taxon>
        <taxon>Novipirellula</taxon>
    </lineage>
</organism>
<dbReference type="Proteomes" id="UP001500840">
    <property type="component" value="Unassembled WGS sequence"/>
</dbReference>
<dbReference type="SUPFAM" id="SSF56300">
    <property type="entry name" value="Metallo-dependent phosphatases"/>
    <property type="match status" value="1"/>
</dbReference>
<evidence type="ECO:0000256" key="1">
    <source>
        <dbReference type="ARBA" id="ARBA00022723"/>
    </source>
</evidence>
<dbReference type="Pfam" id="PF00149">
    <property type="entry name" value="Metallophos"/>
    <property type="match status" value="1"/>
</dbReference>
<comment type="caution">
    <text evidence="4">The sequence shown here is derived from an EMBL/GenBank/DDBJ whole genome shotgun (WGS) entry which is preliminary data.</text>
</comment>
<keyword evidence="5" id="KW-1185">Reference proteome</keyword>
<evidence type="ECO:0000313" key="4">
    <source>
        <dbReference type="EMBL" id="GAA4443992.1"/>
    </source>
</evidence>
<gene>
    <name evidence="4" type="ORF">GCM10023156_01760</name>
</gene>